<dbReference type="RefSeq" id="XP_016982519.1">
    <property type="nucleotide sequence ID" value="XM_017127030.1"/>
</dbReference>
<reference evidence="4" key="2">
    <citation type="submission" date="2025-04" db="UniProtKB">
        <authorList>
            <consortium name="RefSeq"/>
        </authorList>
    </citation>
    <scope>IDENTIFICATION</scope>
</reference>
<dbReference type="Proteomes" id="UP001652680">
    <property type="component" value="Unassembled WGS sequence"/>
</dbReference>
<reference evidence="2" key="3">
    <citation type="submission" date="2025-05" db="UniProtKB">
        <authorList>
            <consortium name="EnsemblMetazoa"/>
        </authorList>
    </citation>
    <scope>IDENTIFICATION</scope>
</reference>
<evidence type="ECO:0000313" key="4">
    <source>
        <dbReference type="RefSeq" id="XP_016982519.1"/>
    </source>
</evidence>
<proteinExistence type="predicted"/>
<dbReference type="EnsemblMetazoa" id="XM_017127030.1">
    <property type="protein sequence ID" value="XP_016982519.1"/>
    <property type="gene ID" value="LOC108047008"/>
</dbReference>
<feature type="compositionally biased region" description="Polar residues" evidence="1">
    <location>
        <begin position="99"/>
        <end position="172"/>
    </location>
</feature>
<evidence type="ECO:0000256" key="1">
    <source>
        <dbReference type="SAM" id="MobiDB-lite"/>
    </source>
</evidence>
<feature type="region of interest" description="Disordered" evidence="1">
    <location>
        <begin position="98"/>
        <end position="186"/>
    </location>
</feature>
<keyword evidence="3" id="KW-1185">Reference proteome</keyword>
<dbReference type="GeneID" id="108047008"/>
<evidence type="ECO:0000313" key="3">
    <source>
        <dbReference type="Proteomes" id="UP001652680"/>
    </source>
</evidence>
<gene>
    <name evidence="4" type="primary">LOC108047008</name>
    <name evidence="2" type="synonym">108047008</name>
</gene>
<reference evidence="3" key="1">
    <citation type="journal article" date="2021" name="Elife">
        <title>Highly contiguous assemblies of 101 drosophilid genomes.</title>
        <authorList>
            <person name="Kim B.Y."/>
            <person name="Wang J.R."/>
            <person name="Miller D.E."/>
            <person name="Barmina O."/>
            <person name="Delaney E."/>
            <person name="Thompson A."/>
            <person name="Comeault A.A."/>
            <person name="Peede D."/>
            <person name="D'Agostino E.R."/>
            <person name="Pelaez J."/>
            <person name="Aguilar J.M."/>
            <person name="Haji D."/>
            <person name="Matsunaga T."/>
            <person name="Armstrong E.E."/>
            <person name="Zych M."/>
            <person name="Ogawa Y."/>
            <person name="Stamenkovic-Radak M."/>
            <person name="Jelic M."/>
            <person name="Veselinovic M.S."/>
            <person name="Tanaskovic M."/>
            <person name="Eric P."/>
            <person name="Gao J.J."/>
            <person name="Katoh T.K."/>
            <person name="Toda M.J."/>
            <person name="Watabe H."/>
            <person name="Watada M."/>
            <person name="Davis J.S."/>
            <person name="Moyle L.C."/>
            <person name="Manoli G."/>
            <person name="Bertolini E."/>
            <person name="Kostal V."/>
            <person name="Hawley R.S."/>
            <person name="Takahashi A."/>
            <person name="Jones C.D."/>
            <person name="Price D.K."/>
            <person name="Whiteman N."/>
            <person name="Kopp A."/>
            <person name="Matute D.R."/>
            <person name="Petrov D.A."/>
        </authorList>
    </citation>
    <scope>NUCLEOTIDE SEQUENCE [LARGE SCALE GENOMIC DNA]</scope>
</reference>
<evidence type="ECO:0000313" key="2">
    <source>
        <dbReference type="EnsemblMetazoa" id="XP_016982519.1"/>
    </source>
</evidence>
<protein>
    <submittedName>
        <fullName evidence="4">Uncharacterized protein LOC108047008</fullName>
    </submittedName>
</protein>
<dbReference type="OrthoDB" id="8031641at2759"/>
<name>A0A6P4F0G8_DRORH</name>
<dbReference type="AlphaFoldDB" id="A0A6P4F0G8"/>
<sequence length="235" mass="26009">MSDDQPNDEPVQEELRFCGLAINHKLRTPYTTITNPYLYKFAKKINDAILQDSPVCVSCYKKLVNLYNIKNRNAIKHKERRDREASFASVSSVLGSSLDAESNNRSNVSFSGEDQSRNGSQTFANNIPSNVSSSGEDQSRNGSQTFANNIPSNVSSSGEDQSRNALQTSAKRNSFVPMADSSQYTDDDYDANSNLSLNAVNGTRLPHIQPIPKRRRFVAPNKEVMDIYLQGTTGG</sequence>
<accession>A0A6P4F0G8</accession>
<organism evidence="4">
    <name type="scientific">Drosophila rhopaloa</name>
    <name type="common">Fruit fly</name>
    <dbReference type="NCBI Taxonomy" id="1041015"/>
    <lineage>
        <taxon>Eukaryota</taxon>
        <taxon>Metazoa</taxon>
        <taxon>Ecdysozoa</taxon>
        <taxon>Arthropoda</taxon>
        <taxon>Hexapoda</taxon>
        <taxon>Insecta</taxon>
        <taxon>Pterygota</taxon>
        <taxon>Neoptera</taxon>
        <taxon>Endopterygota</taxon>
        <taxon>Diptera</taxon>
        <taxon>Brachycera</taxon>
        <taxon>Muscomorpha</taxon>
        <taxon>Ephydroidea</taxon>
        <taxon>Drosophilidae</taxon>
        <taxon>Drosophila</taxon>
        <taxon>Sophophora</taxon>
    </lineage>
</organism>